<dbReference type="Pfam" id="PF20431">
    <property type="entry name" value="E_motif"/>
    <property type="match status" value="1"/>
</dbReference>
<dbReference type="InterPro" id="IPR011990">
    <property type="entry name" value="TPR-like_helical_dom_sf"/>
</dbReference>
<evidence type="ECO:0000256" key="3">
    <source>
        <dbReference type="SAM" id="Coils"/>
    </source>
</evidence>
<keyword evidence="3" id="KW-0175">Coiled coil</keyword>
<dbReference type="GO" id="GO:0009451">
    <property type="term" value="P:RNA modification"/>
    <property type="evidence" value="ECO:0007669"/>
    <property type="project" value="InterPro"/>
</dbReference>
<dbReference type="InterPro" id="IPR046960">
    <property type="entry name" value="PPR_At4g14850-like_plant"/>
</dbReference>
<dbReference type="PANTHER" id="PTHR47926:SF437">
    <property type="entry name" value="PENTACOTRIPEPTIDE-REPEAT REGION OF PRORP DOMAIN-CONTAINING PROTEIN"/>
    <property type="match status" value="1"/>
</dbReference>
<evidence type="ECO:0000256" key="2">
    <source>
        <dbReference type="PROSITE-ProRule" id="PRU00708"/>
    </source>
</evidence>
<evidence type="ECO:0000256" key="4">
    <source>
        <dbReference type="SAM" id="MobiDB-lite"/>
    </source>
</evidence>
<dbReference type="OrthoDB" id="185373at2759"/>
<dbReference type="Proteomes" id="UP001153555">
    <property type="component" value="Unassembled WGS sequence"/>
</dbReference>
<gene>
    <name evidence="5" type="ORF">SHERM_13571</name>
</gene>
<dbReference type="EMBL" id="CACSLK010011299">
    <property type="protein sequence ID" value="CAA0813012.1"/>
    <property type="molecule type" value="Genomic_DNA"/>
</dbReference>
<dbReference type="SUPFAM" id="SSF48452">
    <property type="entry name" value="TPR-like"/>
    <property type="match status" value="1"/>
</dbReference>
<sequence length="844" mass="94888">MSLVESQTPWIWTPIERNCLSLLQAKPPRRAALLQIHAFMLRNSLFTNLNLVAKLIAALPSADPHGGARHARRLFDRTPHRFSDAFLCNTMMKSHQASRQFSEAIALYARLQRAAAGFSPDNHTFSTLAKCCGITSSAREGICVHGHVIKYGFESNMYVATSLVDMYGKLGQMGHSRKVFDEMPERSPVSWTALVAGYIRNGDMGTAKELFNLIPERCRDTAAYNAVIDGYVKLGQMGPARVLFDSTPDRNVVSWTAMIDGYCSCGNVDEARVLFDTMPCRNLYSWNAMIGGYSRNKRPNDAVSLFQEFLAGNFFEMDDVTVVSVLPAIADLGALHLGNRVYEFVKRKKLDRYANVSTALVDMYAKCGEVEKARRFFDGARARETSTWNALINGLALNGRAKEALDVFVTMRGNGFKPDEITMLGVLSACNHGGLVEEGKGYFRKMEKFKLVPKIEHYGCLVDLLGRAGRLEEAERLIESMPYDANGIILSSLLFACGCAKDVARAEKVVEKAFVMEPANDGNYVILRNLYASQRKWRDVERIKRLMVVGGAKKEAGCSAVEVDGQLWEFNAGEGAHPHAEVARWVLNWLRFHMEVRGALVDAAMADETLTNEEIQVTELSEEAQGNGVPIKIIEKDIAEETKKDEETTLDGEFIKVDKESLDVKYRSNAEEKSSAVEHTKTDPEPTRELLESQEKIKELKSELQRLSHSAKEAESENTHLKDELQQTKEKLLESEKKHEELEVSHNDLLEKFTDAENRYRDQLKTLQESLQAHEVKHKELADVKESFDRLTLKLETSSKKIQALELELQNSSEEARKYEELHKQSGLDAEAETKKGFGIRKFA</sequence>
<dbReference type="InterPro" id="IPR046848">
    <property type="entry name" value="E_motif"/>
</dbReference>
<dbReference type="AlphaFoldDB" id="A0A9N7MTV0"/>
<dbReference type="Pfam" id="PF12854">
    <property type="entry name" value="PPR_1"/>
    <property type="match status" value="1"/>
</dbReference>
<dbReference type="InterPro" id="IPR002885">
    <property type="entry name" value="PPR_rpt"/>
</dbReference>
<feature type="repeat" description="PPR" evidence="2">
    <location>
        <begin position="384"/>
        <end position="418"/>
    </location>
</feature>
<feature type="coiled-coil region" evidence="3">
    <location>
        <begin position="690"/>
        <end position="822"/>
    </location>
</feature>
<dbReference type="Pfam" id="PF13041">
    <property type="entry name" value="PPR_2"/>
    <property type="match status" value="1"/>
</dbReference>
<evidence type="ECO:0000313" key="5">
    <source>
        <dbReference type="EMBL" id="CAA0813012.1"/>
    </source>
</evidence>
<dbReference type="Pfam" id="PF01535">
    <property type="entry name" value="PPR"/>
    <property type="match status" value="6"/>
</dbReference>
<proteinExistence type="predicted"/>
<keyword evidence="1" id="KW-0677">Repeat</keyword>
<dbReference type="GO" id="GO:0003723">
    <property type="term" value="F:RNA binding"/>
    <property type="evidence" value="ECO:0007669"/>
    <property type="project" value="InterPro"/>
</dbReference>
<evidence type="ECO:0000313" key="6">
    <source>
        <dbReference type="Proteomes" id="UP001153555"/>
    </source>
</evidence>
<evidence type="ECO:0000256" key="1">
    <source>
        <dbReference type="ARBA" id="ARBA00022737"/>
    </source>
</evidence>
<dbReference type="Gene3D" id="1.25.40.10">
    <property type="entry name" value="Tetratricopeptide repeat domain"/>
    <property type="match status" value="4"/>
</dbReference>
<accession>A0A9N7MTV0</accession>
<dbReference type="NCBIfam" id="TIGR00756">
    <property type="entry name" value="PPR"/>
    <property type="match status" value="4"/>
</dbReference>
<keyword evidence="6" id="KW-1185">Reference proteome</keyword>
<feature type="region of interest" description="Disordered" evidence="4">
    <location>
        <begin position="667"/>
        <end position="688"/>
    </location>
</feature>
<reference evidence="5" key="1">
    <citation type="submission" date="2019-12" db="EMBL/GenBank/DDBJ databases">
        <authorList>
            <person name="Scholes J."/>
        </authorList>
    </citation>
    <scope>NUCLEOTIDE SEQUENCE</scope>
</reference>
<dbReference type="FunFam" id="1.25.40.10:FF:000184">
    <property type="entry name" value="Pentatricopeptide repeat-containing protein, chloroplastic"/>
    <property type="match status" value="1"/>
</dbReference>
<dbReference type="FunFam" id="1.25.40.10:FF:000344">
    <property type="entry name" value="Pentatricopeptide repeat-containing protein"/>
    <property type="match status" value="1"/>
</dbReference>
<protein>
    <submittedName>
        <fullName evidence="5">Pentatricopeptide repeat-containing protein</fullName>
    </submittedName>
</protein>
<organism evidence="5 6">
    <name type="scientific">Striga hermonthica</name>
    <name type="common">Purple witchweed</name>
    <name type="synonym">Buchnera hermonthica</name>
    <dbReference type="NCBI Taxonomy" id="68872"/>
    <lineage>
        <taxon>Eukaryota</taxon>
        <taxon>Viridiplantae</taxon>
        <taxon>Streptophyta</taxon>
        <taxon>Embryophyta</taxon>
        <taxon>Tracheophyta</taxon>
        <taxon>Spermatophyta</taxon>
        <taxon>Magnoliopsida</taxon>
        <taxon>eudicotyledons</taxon>
        <taxon>Gunneridae</taxon>
        <taxon>Pentapetalae</taxon>
        <taxon>asterids</taxon>
        <taxon>lamiids</taxon>
        <taxon>Lamiales</taxon>
        <taxon>Orobanchaceae</taxon>
        <taxon>Buchnereae</taxon>
        <taxon>Striga</taxon>
    </lineage>
</organism>
<feature type="repeat" description="PPR" evidence="2">
    <location>
        <begin position="187"/>
        <end position="217"/>
    </location>
</feature>
<dbReference type="PROSITE" id="PS51375">
    <property type="entry name" value="PPR"/>
    <property type="match status" value="3"/>
</dbReference>
<comment type="caution">
    <text evidence="5">The sequence shown here is derived from an EMBL/GenBank/DDBJ whole genome shotgun (WGS) entry which is preliminary data.</text>
</comment>
<dbReference type="PANTHER" id="PTHR47926">
    <property type="entry name" value="PENTATRICOPEPTIDE REPEAT-CONTAINING PROTEIN"/>
    <property type="match status" value="1"/>
</dbReference>
<feature type="repeat" description="PPR" evidence="2">
    <location>
        <begin position="251"/>
        <end position="285"/>
    </location>
</feature>
<name>A0A9N7MTV0_STRHE</name>